<evidence type="ECO:0000313" key="7">
    <source>
        <dbReference type="EMBL" id="NDL69091.1"/>
    </source>
</evidence>
<evidence type="ECO:0000256" key="3">
    <source>
        <dbReference type="ARBA" id="ARBA00034247"/>
    </source>
</evidence>
<evidence type="ECO:0000259" key="6">
    <source>
        <dbReference type="PROSITE" id="PS51833"/>
    </source>
</evidence>
<dbReference type="EMBL" id="JAAEHK010000001">
    <property type="protein sequence ID" value="NDL69091.1"/>
    <property type="molecule type" value="Genomic_DNA"/>
</dbReference>
<comment type="catalytic activity">
    <reaction evidence="3">
        <text>2 GTP = 3',3'-c-di-GMP + 2 diphosphate</text>
        <dbReference type="Rhea" id="RHEA:24898"/>
        <dbReference type="ChEBI" id="CHEBI:33019"/>
        <dbReference type="ChEBI" id="CHEBI:37565"/>
        <dbReference type="ChEBI" id="CHEBI:58805"/>
        <dbReference type="EC" id="2.7.7.65"/>
    </reaction>
</comment>
<dbReference type="SUPFAM" id="SSF55073">
    <property type="entry name" value="Nucleotide cyclase"/>
    <property type="match status" value="1"/>
</dbReference>
<keyword evidence="4" id="KW-0175">Coiled coil</keyword>
<dbReference type="InterPro" id="IPR029787">
    <property type="entry name" value="Nucleotide_cyclase"/>
</dbReference>
<dbReference type="InterPro" id="IPR013976">
    <property type="entry name" value="HDOD"/>
</dbReference>
<dbReference type="RefSeq" id="WP_162217030.1">
    <property type="nucleotide sequence ID" value="NZ_JAAEHK010000001.1"/>
</dbReference>
<dbReference type="Gene3D" id="3.30.70.270">
    <property type="match status" value="1"/>
</dbReference>
<evidence type="ECO:0000256" key="4">
    <source>
        <dbReference type="SAM" id="Coils"/>
    </source>
</evidence>
<dbReference type="Pfam" id="PF00990">
    <property type="entry name" value="GGDEF"/>
    <property type="match status" value="1"/>
</dbReference>
<accession>A0A7C9NW20</accession>
<comment type="caution">
    <text evidence="7">The sequence shown here is derived from an EMBL/GenBank/DDBJ whole genome shotgun (WGS) entry which is preliminary data.</text>
</comment>
<sequence length="510" mass="56020">MMGLSAKDETLYASLTGELPSLLSKVLLHSSHLPSLPAVALQVLEVARSPNASLSDYASAIEHDPGLTARLIAVANSVHNLRSAHPAQTSLEATQRLGLDATLATVLSFTLFPGPHAEKAALQTWQRAVIAAVVASQLAHQLCPTQAGSTFTLALLQDIGILAFLSAYPDEAELLYADHQLPHAQLTHAEHDRFGSDHTHVGAWLAAKWGLPDNMVHAIYQSHDGFFTDDMATLCLRLSGPMADAWLSPEPSTALALLLKQLAALDTIPIQAIEALFYQLSQQLELLTDILELTLPVRVDSRTLLADAQQLLYQHALALTARLDSQQQQLSALQRHNTALEERSRIDPLTQLANRAWLEEQLRERFALCNEHGRTMSVVFIDLDHFKVLNDQYGHQTGDVILERFGKTLASLIRTGDLAGRYGGEEFLIILPDETAQTAQHLAERIAQRLHEQPIIDVGQEAIYITASMGIACLSDGDFRDERELIDAADQSMYSIKRSGRRGISVYGRD</sequence>
<dbReference type="Gene3D" id="1.10.3210.10">
    <property type="entry name" value="Hypothetical protein af1432"/>
    <property type="match status" value="1"/>
</dbReference>
<dbReference type="EC" id="2.7.7.65" evidence="2"/>
<dbReference type="PROSITE" id="PS50887">
    <property type="entry name" value="GGDEF"/>
    <property type="match status" value="1"/>
</dbReference>
<feature type="domain" description="GGDEF" evidence="5">
    <location>
        <begin position="374"/>
        <end position="509"/>
    </location>
</feature>
<evidence type="ECO:0000259" key="5">
    <source>
        <dbReference type="PROSITE" id="PS50887"/>
    </source>
</evidence>
<dbReference type="GO" id="GO:0005886">
    <property type="term" value="C:plasma membrane"/>
    <property type="evidence" value="ECO:0007669"/>
    <property type="project" value="TreeGrafter"/>
</dbReference>
<dbReference type="PROSITE" id="PS51833">
    <property type="entry name" value="HDOD"/>
    <property type="match status" value="1"/>
</dbReference>
<dbReference type="PANTHER" id="PTHR45138:SF9">
    <property type="entry name" value="DIGUANYLATE CYCLASE DGCM-RELATED"/>
    <property type="match status" value="1"/>
</dbReference>
<evidence type="ECO:0000256" key="1">
    <source>
        <dbReference type="ARBA" id="ARBA00001946"/>
    </source>
</evidence>
<dbReference type="GO" id="GO:0043709">
    <property type="term" value="P:cell adhesion involved in single-species biofilm formation"/>
    <property type="evidence" value="ECO:0007669"/>
    <property type="project" value="TreeGrafter"/>
</dbReference>
<dbReference type="NCBIfam" id="TIGR00254">
    <property type="entry name" value="GGDEF"/>
    <property type="match status" value="1"/>
</dbReference>
<reference evidence="7 8" key="1">
    <citation type="submission" date="2020-01" db="EMBL/GenBank/DDBJ databases">
        <title>Whole genome sequencing of Halomonas alkaliphila strain LS44.</title>
        <authorList>
            <person name="Kumar S."/>
            <person name="Paul D."/>
            <person name="Shouche Y."/>
            <person name="Suryavanshi M.V."/>
        </authorList>
    </citation>
    <scope>NUCLEOTIDE SEQUENCE [LARGE SCALE GENOMIC DNA]</scope>
    <source>
        <strain evidence="7 8">LS44</strain>
    </source>
</reference>
<organism evidence="7 8">
    <name type="scientific">Vreelandella alkaliphila</name>
    <dbReference type="NCBI Taxonomy" id="272774"/>
    <lineage>
        <taxon>Bacteria</taxon>
        <taxon>Pseudomonadati</taxon>
        <taxon>Pseudomonadota</taxon>
        <taxon>Gammaproteobacteria</taxon>
        <taxon>Oceanospirillales</taxon>
        <taxon>Halomonadaceae</taxon>
        <taxon>Vreelandella</taxon>
    </lineage>
</organism>
<proteinExistence type="predicted"/>
<dbReference type="SMART" id="SM00267">
    <property type="entry name" value="GGDEF"/>
    <property type="match status" value="1"/>
</dbReference>
<name>A0A7C9NW20_9GAMM</name>
<dbReference type="CDD" id="cd01949">
    <property type="entry name" value="GGDEF"/>
    <property type="match status" value="1"/>
</dbReference>
<dbReference type="InterPro" id="IPR050469">
    <property type="entry name" value="Diguanylate_Cyclase"/>
</dbReference>
<dbReference type="InterPro" id="IPR000160">
    <property type="entry name" value="GGDEF_dom"/>
</dbReference>
<protein>
    <recommendedName>
        <fullName evidence="2">diguanylate cyclase</fullName>
        <ecNumber evidence="2">2.7.7.65</ecNumber>
    </recommendedName>
</protein>
<dbReference type="OrthoDB" id="9803824at2"/>
<dbReference type="InterPro" id="IPR043128">
    <property type="entry name" value="Rev_trsase/Diguanyl_cyclase"/>
</dbReference>
<feature type="coiled-coil region" evidence="4">
    <location>
        <begin position="316"/>
        <end position="343"/>
    </location>
</feature>
<dbReference type="PANTHER" id="PTHR45138">
    <property type="entry name" value="REGULATORY COMPONENTS OF SENSORY TRANSDUCTION SYSTEM"/>
    <property type="match status" value="1"/>
</dbReference>
<dbReference type="AlphaFoldDB" id="A0A7C9NW20"/>
<dbReference type="Proteomes" id="UP000480312">
    <property type="component" value="Unassembled WGS sequence"/>
</dbReference>
<dbReference type="GO" id="GO:1902201">
    <property type="term" value="P:negative regulation of bacterial-type flagellum-dependent cell motility"/>
    <property type="evidence" value="ECO:0007669"/>
    <property type="project" value="TreeGrafter"/>
</dbReference>
<dbReference type="FunFam" id="3.30.70.270:FF:000001">
    <property type="entry name" value="Diguanylate cyclase domain protein"/>
    <property type="match status" value="1"/>
</dbReference>
<dbReference type="GO" id="GO:0052621">
    <property type="term" value="F:diguanylate cyclase activity"/>
    <property type="evidence" value="ECO:0007669"/>
    <property type="project" value="UniProtKB-EC"/>
</dbReference>
<dbReference type="SUPFAM" id="SSF109604">
    <property type="entry name" value="HD-domain/PDEase-like"/>
    <property type="match status" value="1"/>
</dbReference>
<gene>
    <name evidence="7" type="ORF">GPL32_01040</name>
</gene>
<evidence type="ECO:0000313" key="8">
    <source>
        <dbReference type="Proteomes" id="UP000480312"/>
    </source>
</evidence>
<feature type="domain" description="HDOD" evidence="6">
    <location>
        <begin position="33"/>
        <end position="225"/>
    </location>
</feature>
<comment type="cofactor">
    <cofactor evidence="1">
        <name>Mg(2+)</name>
        <dbReference type="ChEBI" id="CHEBI:18420"/>
    </cofactor>
</comment>
<evidence type="ECO:0000256" key="2">
    <source>
        <dbReference type="ARBA" id="ARBA00012528"/>
    </source>
</evidence>
<dbReference type="Pfam" id="PF08668">
    <property type="entry name" value="HDOD"/>
    <property type="match status" value="1"/>
</dbReference>